<feature type="transmembrane region" description="Helical" evidence="12">
    <location>
        <begin position="58"/>
        <end position="79"/>
    </location>
</feature>
<dbReference type="AlphaFoldDB" id="A0A380KF65"/>
<keyword evidence="12" id="KW-0472">Membrane</keyword>
<dbReference type="Pfam" id="PF17854">
    <property type="entry name" value="FtsK_alpha"/>
    <property type="match status" value="1"/>
</dbReference>
<reference evidence="14 15" key="1">
    <citation type="submission" date="2018-06" db="EMBL/GenBank/DDBJ databases">
        <authorList>
            <consortium name="Pathogen Informatics"/>
            <person name="Doyle S."/>
        </authorList>
    </citation>
    <scope>NUCLEOTIDE SEQUENCE [LARGE SCALE GENOMIC DNA]</scope>
    <source>
        <strain evidence="14 15">NCTC12224</strain>
    </source>
</reference>
<dbReference type="InterPro" id="IPR002543">
    <property type="entry name" value="FtsK_dom"/>
</dbReference>
<dbReference type="Pfam" id="PF09397">
    <property type="entry name" value="FtsK_gamma"/>
    <property type="match status" value="1"/>
</dbReference>
<comment type="subunit">
    <text evidence="8">Homohexamer. Forms a ring that surrounds DNA.</text>
</comment>
<dbReference type="Proteomes" id="UP000254924">
    <property type="component" value="Unassembled WGS sequence"/>
</dbReference>
<keyword evidence="4 10" id="KW-0547">Nucleotide-binding</keyword>
<keyword evidence="14" id="KW-0131">Cell cycle</keyword>
<evidence type="ECO:0000259" key="13">
    <source>
        <dbReference type="PROSITE" id="PS50901"/>
    </source>
</evidence>
<evidence type="ECO:0000256" key="2">
    <source>
        <dbReference type="ARBA" id="ARBA00006474"/>
    </source>
</evidence>
<dbReference type="Pfam" id="PF01580">
    <property type="entry name" value="FtsK_SpoIIIE"/>
    <property type="match status" value="1"/>
</dbReference>
<evidence type="ECO:0000256" key="4">
    <source>
        <dbReference type="ARBA" id="ARBA00022741"/>
    </source>
</evidence>
<sequence length="787" mass="86902">MAKARKSGKKGRKTRRPTKAEQEKQKAFQRMLIAFGTAFVLFFAIIRLGAFGVTVYNVIRFAVGSLAYLVMFAVLVYLFAFRWVKKHEGIVSGFVVLMIGLLIEWQAYLFALPANRGKDVFVQTAQLLTSDLLAFKVTHFVGGGMLGALIYKPTAFLFSNVGSFMIGALFILLGAFLMGPWDVYDVVDFAQASYQKLAQKHEANKQKRFVKKEEKAAKKEEEKRLKEEQAAQEAEKRLSELDVDPETGEILADSAEKEDIPQVFPEILDHQELEGTVDEPEKASANEDVVYDMDDLEDEETLAVDFSPKTLLQYKLPTIDLFAPDKPKNQSKEKNIVRKNIAVLEDTFKSFGIDVKVERAEIGPSVTKYEVKPAVGVRVNRISNLADDLALALAAKDVRIEAPIPGKSLVGIEVPNSEIATVSFRELWEQAKTNPNHLLEVPLGKAVNGTARSFDLAKMPHLLVAGSTGSGKSVAVNGMIASILMKARPDQVKFLMIDPKMVELSVYNDIPHLLIPVVTNPRKASRALQKVVDEMEKRYELFSHFGVRNIAGYNAKVEAFNQQSEQKHIPLPLIVVIVDELADLMMVASKEVEDAIIRLGQKARAAGIHMILATQRPSVDVISGLIKANVPSRVAFAVSSGTDSRTILDENGAEKLLGRGDMLFKPIDENHPVRLQGSFISDDDVERIVSFIKDQAEADYDESFDPGEVSEQDIASGQKGASDGDGLFEEAKALVIESQKASASMLQRRLSVGFPRATRLMEELEAAGVIGPAEGTKPRKVLINKEE</sequence>
<gene>
    <name evidence="14" type="primary">ftsK_2</name>
    <name evidence="14" type="ORF">NCTC12224_02138</name>
</gene>
<evidence type="ECO:0000313" key="14">
    <source>
        <dbReference type="EMBL" id="SUN62917.1"/>
    </source>
</evidence>
<dbReference type="GO" id="GO:0003677">
    <property type="term" value="F:DNA binding"/>
    <property type="evidence" value="ECO:0007669"/>
    <property type="project" value="UniProtKB-KW"/>
</dbReference>
<dbReference type="GO" id="GO:0051301">
    <property type="term" value="P:cell division"/>
    <property type="evidence" value="ECO:0007669"/>
    <property type="project" value="UniProtKB-KW"/>
</dbReference>
<feature type="transmembrane region" description="Helical" evidence="12">
    <location>
        <begin position="132"/>
        <end position="151"/>
    </location>
</feature>
<dbReference type="InterPro" id="IPR050206">
    <property type="entry name" value="FtsK/SpoIIIE/SftA"/>
</dbReference>
<dbReference type="Gene3D" id="3.30.980.40">
    <property type="match status" value="1"/>
</dbReference>
<dbReference type="InterPro" id="IPR027417">
    <property type="entry name" value="P-loop_NTPase"/>
</dbReference>
<feature type="region of interest" description="Disordered" evidence="11">
    <location>
        <begin position="1"/>
        <end position="23"/>
    </location>
</feature>
<dbReference type="GO" id="GO:0005886">
    <property type="term" value="C:plasma membrane"/>
    <property type="evidence" value="ECO:0007669"/>
    <property type="project" value="UniProtKB-SubCell"/>
</dbReference>
<dbReference type="SMART" id="SM00843">
    <property type="entry name" value="Ftsk_gamma"/>
    <property type="match status" value="1"/>
</dbReference>
<dbReference type="SUPFAM" id="SSF52540">
    <property type="entry name" value="P-loop containing nucleoside triphosphate hydrolases"/>
    <property type="match status" value="1"/>
</dbReference>
<keyword evidence="15" id="KW-1185">Reference proteome</keyword>
<keyword evidence="5" id="KW-0159">Chromosome partition</keyword>
<evidence type="ECO:0000256" key="11">
    <source>
        <dbReference type="SAM" id="MobiDB-lite"/>
    </source>
</evidence>
<dbReference type="Gene3D" id="3.40.50.300">
    <property type="entry name" value="P-loop containing nucleotide triphosphate hydrolases"/>
    <property type="match status" value="1"/>
</dbReference>
<evidence type="ECO:0000256" key="10">
    <source>
        <dbReference type="PROSITE-ProRule" id="PRU00289"/>
    </source>
</evidence>
<dbReference type="PANTHER" id="PTHR22683:SF41">
    <property type="entry name" value="DNA TRANSLOCASE FTSK"/>
    <property type="match status" value="1"/>
</dbReference>
<name>A0A380KF65_9STRE</name>
<accession>A0A380KF65</accession>
<evidence type="ECO:0000313" key="15">
    <source>
        <dbReference type="Proteomes" id="UP000254924"/>
    </source>
</evidence>
<evidence type="ECO:0000256" key="3">
    <source>
        <dbReference type="ARBA" id="ARBA00020887"/>
    </source>
</evidence>
<dbReference type="CDD" id="cd01127">
    <property type="entry name" value="TrwB_TraG_TraD_VirD4"/>
    <property type="match status" value="1"/>
</dbReference>
<evidence type="ECO:0000256" key="8">
    <source>
        <dbReference type="ARBA" id="ARBA00025923"/>
    </source>
</evidence>
<feature type="transmembrane region" description="Helical" evidence="12">
    <location>
        <begin position="32"/>
        <end position="52"/>
    </location>
</feature>
<feature type="region of interest" description="Disordered" evidence="11">
    <location>
        <begin position="701"/>
        <end position="722"/>
    </location>
</feature>
<evidence type="ECO:0000256" key="9">
    <source>
        <dbReference type="ARBA" id="ARBA00045564"/>
    </source>
</evidence>
<feature type="domain" description="FtsK" evidence="13">
    <location>
        <begin position="449"/>
        <end position="645"/>
    </location>
</feature>
<comment type="function">
    <text evidence="9">Essential cell division protein that coordinates cell division and chromosome segregation. The N-terminus is involved in assembly of the cell-division machinery. The C-terminus functions as a DNA motor that moves dsDNA in an ATP-dependent manner towards the difSL recombination site, which is located within the replication terminus region. Required for activation of the XerS recombinase, allowing activation of chromosome unlinking by recombination.</text>
</comment>
<dbReference type="GO" id="GO:0007059">
    <property type="term" value="P:chromosome segregation"/>
    <property type="evidence" value="ECO:0007669"/>
    <property type="project" value="UniProtKB-KW"/>
</dbReference>
<dbReference type="EMBL" id="UHFN01000007">
    <property type="protein sequence ID" value="SUN62917.1"/>
    <property type="molecule type" value="Genomic_DNA"/>
</dbReference>
<comment type="similarity">
    <text evidence="2">Belongs to the FtsK/SpoIIIE/SftA family.</text>
</comment>
<keyword evidence="14" id="KW-0132">Cell division</keyword>
<evidence type="ECO:0000256" key="5">
    <source>
        <dbReference type="ARBA" id="ARBA00022829"/>
    </source>
</evidence>
<proteinExistence type="inferred from homology"/>
<dbReference type="InterPro" id="IPR003593">
    <property type="entry name" value="AAA+_ATPase"/>
</dbReference>
<evidence type="ECO:0000256" key="12">
    <source>
        <dbReference type="SAM" id="Phobius"/>
    </source>
</evidence>
<feature type="compositionally biased region" description="Acidic residues" evidence="11">
    <location>
        <begin position="701"/>
        <end position="711"/>
    </location>
</feature>
<evidence type="ECO:0000256" key="7">
    <source>
        <dbReference type="ARBA" id="ARBA00023125"/>
    </source>
</evidence>
<feature type="transmembrane region" description="Helical" evidence="12">
    <location>
        <begin position="91"/>
        <end position="112"/>
    </location>
</feature>
<dbReference type="InterPro" id="IPR041027">
    <property type="entry name" value="FtsK_alpha"/>
</dbReference>
<protein>
    <recommendedName>
        <fullName evidence="3">DNA translocase FtsK</fullName>
    </recommendedName>
</protein>
<dbReference type="InterPro" id="IPR018541">
    <property type="entry name" value="Ftsk_gamma"/>
</dbReference>
<keyword evidence="7" id="KW-0238">DNA-binding</keyword>
<dbReference type="SUPFAM" id="SSF46785">
    <property type="entry name" value="Winged helix' DNA-binding domain"/>
    <property type="match status" value="1"/>
</dbReference>
<comment type="subcellular location">
    <subcellularLocation>
        <location evidence="1">Cell membrane</location>
        <topology evidence="1">Multi-pass membrane protein</topology>
    </subcellularLocation>
</comment>
<dbReference type="InterPro" id="IPR036390">
    <property type="entry name" value="WH_DNA-bd_sf"/>
</dbReference>
<dbReference type="PROSITE" id="PS50901">
    <property type="entry name" value="FTSK"/>
    <property type="match status" value="1"/>
</dbReference>
<organism evidence="14 15">
    <name type="scientific">Streptococcus hyointestinalis</name>
    <dbReference type="NCBI Taxonomy" id="1337"/>
    <lineage>
        <taxon>Bacteria</taxon>
        <taxon>Bacillati</taxon>
        <taxon>Bacillota</taxon>
        <taxon>Bacilli</taxon>
        <taxon>Lactobacillales</taxon>
        <taxon>Streptococcaceae</taxon>
        <taxon>Streptococcus</taxon>
    </lineage>
</organism>
<dbReference type="GO" id="GO:0005524">
    <property type="term" value="F:ATP binding"/>
    <property type="evidence" value="ECO:0007669"/>
    <property type="project" value="UniProtKB-UniRule"/>
</dbReference>
<dbReference type="Gene3D" id="1.10.10.10">
    <property type="entry name" value="Winged helix-like DNA-binding domain superfamily/Winged helix DNA-binding domain"/>
    <property type="match status" value="1"/>
</dbReference>
<evidence type="ECO:0000256" key="1">
    <source>
        <dbReference type="ARBA" id="ARBA00004651"/>
    </source>
</evidence>
<evidence type="ECO:0000256" key="6">
    <source>
        <dbReference type="ARBA" id="ARBA00022840"/>
    </source>
</evidence>
<dbReference type="PANTHER" id="PTHR22683">
    <property type="entry name" value="SPORULATION PROTEIN RELATED"/>
    <property type="match status" value="1"/>
</dbReference>
<feature type="region of interest" description="Disordered" evidence="11">
    <location>
        <begin position="220"/>
        <end position="239"/>
    </location>
</feature>
<keyword evidence="6 10" id="KW-0067">ATP-binding</keyword>
<dbReference type="SMART" id="SM00382">
    <property type="entry name" value="AAA"/>
    <property type="match status" value="1"/>
</dbReference>
<dbReference type="InterPro" id="IPR036388">
    <property type="entry name" value="WH-like_DNA-bd_sf"/>
</dbReference>
<feature type="compositionally biased region" description="Basic residues" evidence="11">
    <location>
        <begin position="1"/>
        <end position="17"/>
    </location>
</feature>
<keyword evidence="12" id="KW-0812">Transmembrane</keyword>
<feature type="transmembrane region" description="Helical" evidence="12">
    <location>
        <begin position="163"/>
        <end position="181"/>
    </location>
</feature>
<keyword evidence="12" id="KW-1133">Transmembrane helix</keyword>
<dbReference type="OrthoDB" id="9807790at2"/>
<feature type="binding site" evidence="10">
    <location>
        <begin position="466"/>
        <end position="473"/>
    </location>
    <ligand>
        <name>ATP</name>
        <dbReference type="ChEBI" id="CHEBI:30616"/>
    </ligand>
</feature>